<sequence length="381" mass="44182">MVQLLHRCSGSKDDFICGEHEFQKLMLKVIDLEPTNIIPFTLMDIEQSSTEGNLRSISRVLIDELKIPKDDFMQGIFLVGEDQLLAERVHSIQKQREGDVPGEDFSGILPVLGAFHTNMNFKKMMIKIFLGDKSGRVLVSLQNLNKKLHRKYVDEKAGNYWACVDFTKDTGDAVLLGLIVQKGGTKTWDEFRGKSKMGEIRWRQVVAAVSNKLRYKHVSNLRDEKEDSRDRVYENLLLFVRMELEFRCFYKAIREADVEIMELVLQLWALQFLGGEGTKYGPELVELRYRMLCEWDEQLRAIIRRNWVINPRGQTGKNLGLDEFMEELGRAYKHQYNPRGSEMLEGFQRNVIACCTIHLMRLKDELHSALGIRKHSGDHIK</sequence>
<dbReference type="Pfam" id="PF20231">
    <property type="entry name" value="DUF6589"/>
    <property type="match status" value="1"/>
</dbReference>
<evidence type="ECO:0000313" key="2">
    <source>
        <dbReference type="EMBL" id="RPB20994.1"/>
    </source>
</evidence>
<proteinExistence type="predicted"/>
<dbReference type="STRING" id="1051890.A0A3N4LDM8"/>
<keyword evidence="3" id="KW-1185">Reference proteome</keyword>
<gene>
    <name evidence="2" type="ORF">L211DRAFT_890759</name>
</gene>
<dbReference type="EMBL" id="ML121565">
    <property type="protein sequence ID" value="RPB20994.1"/>
    <property type="molecule type" value="Genomic_DNA"/>
</dbReference>
<accession>A0A3N4LDM8</accession>
<dbReference type="OrthoDB" id="2496395at2759"/>
<evidence type="ECO:0000259" key="1">
    <source>
        <dbReference type="Pfam" id="PF20231"/>
    </source>
</evidence>
<organism evidence="2 3">
    <name type="scientific">Terfezia boudieri ATCC MYA-4762</name>
    <dbReference type="NCBI Taxonomy" id="1051890"/>
    <lineage>
        <taxon>Eukaryota</taxon>
        <taxon>Fungi</taxon>
        <taxon>Dikarya</taxon>
        <taxon>Ascomycota</taxon>
        <taxon>Pezizomycotina</taxon>
        <taxon>Pezizomycetes</taxon>
        <taxon>Pezizales</taxon>
        <taxon>Pezizaceae</taxon>
        <taxon>Terfezia</taxon>
    </lineage>
</organism>
<protein>
    <recommendedName>
        <fullName evidence="1">DUF6589 domain-containing protein</fullName>
    </recommendedName>
</protein>
<evidence type="ECO:0000313" key="3">
    <source>
        <dbReference type="Proteomes" id="UP000267821"/>
    </source>
</evidence>
<dbReference type="InterPro" id="IPR046496">
    <property type="entry name" value="DUF6589"/>
</dbReference>
<dbReference type="InParanoid" id="A0A3N4LDM8"/>
<dbReference type="Proteomes" id="UP000267821">
    <property type="component" value="Unassembled WGS sequence"/>
</dbReference>
<dbReference type="AlphaFoldDB" id="A0A3N4LDM8"/>
<feature type="domain" description="DUF6589" evidence="1">
    <location>
        <begin position="23"/>
        <end position="379"/>
    </location>
</feature>
<reference evidence="2 3" key="1">
    <citation type="journal article" date="2018" name="Nat. Ecol. Evol.">
        <title>Pezizomycetes genomes reveal the molecular basis of ectomycorrhizal truffle lifestyle.</title>
        <authorList>
            <person name="Murat C."/>
            <person name="Payen T."/>
            <person name="Noel B."/>
            <person name="Kuo A."/>
            <person name="Morin E."/>
            <person name="Chen J."/>
            <person name="Kohler A."/>
            <person name="Krizsan K."/>
            <person name="Balestrini R."/>
            <person name="Da Silva C."/>
            <person name="Montanini B."/>
            <person name="Hainaut M."/>
            <person name="Levati E."/>
            <person name="Barry K.W."/>
            <person name="Belfiori B."/>
            <person name="Cichocki N."/>
            <person name="Clum A."/>
            <person name="Dockter R.B."/>
            <person name="Fauchery L."/>
            <person name="Guy J."/>
            <person name="Iotti M."/>
            <person name="Le Tacon F."/>
            <person name="Lindquist E.A."/>
            <person name="Lipzen A."/>
            <person name="Malagnac F."/>
            <person name="Mello A."/>
            <person name="Molinier V."/>
            <person name="Miyauchi S."/>
            <person name="Poulain J."/>
            <person name="Riccioni C."/>
            <person name="Rubini A."/>
            <person name="Sitrit Y."/>
            <person name="Splivallo R."/>
            <person name="Traeger S."/>
            <person name="Wang M."/>
            <person name="Zifcakova L."/>
            <person name="Wipf D."/>
            <person name="Zambonelli A."/>
            <person name="Paolocci F."/>
            <person name="Nowrousian M."/>
            <person name="Ottonello S."/>
            <person name="Baldrian P."/>
            <person name="Spatafora J.W."/>
            <person name="Henrissat B."/>
            <person name="Nagy L.G."/>
            <person name="Aury J.M."/>
            <person name="Wincker P."/>
            <person name="Grigoriev I.V."/>
            <person name="Bonfante P."/>
            <person name="Martin F.M."/>
        </authorList>
    </citation>
    <scope>NUCLEOTIDE SEQUENCE [LARGE SCALE GENOMIC DNA]</scope>
    <source>
        <strain evidence="2 3">ATCC MYA-4762</strain>
    </source>
</reference>
<name>A0A3N4LDM8_9PEZI</name>